<dbReference type="InterPro" id="IPR039718">
    <property type="entry name" value="Rrm1"/>
</dbReference>
<dbReference type="InterPro" id="IPR008926">
    <property type="entry name" value="RNR_R1-su_N"/>
</dbReference>
<dbReference type="Proteomes" id="UP000280819">
    <property type="component" value="Unassembled WGS sequence"/>
</dbReference>
<comment type="catalytic activity">
    <reaction evidence="2">
        <text>a 2'-deoxyribonucleoside 5'-diphosphate + [thioredoxin]-disulfide + H2O = a ribonucleoside 5'-diphosphate + [thioredoxin]-dithiol</text>
        <dbReference type="Rhea" id="RHEA:23252"/>
        <dbReference type="Rhea" id="RHEA-COMP:10698"/>
        <dbReference type="Rhea" id="RHEA-COMP:10700"/>
        <dbReference type="ChEBI" id="CHEBI:15377"/>
        <dbReference type="ChEBI" id="CHEBI:29950"/>
        <dbReference type="ChEBI" id="CHEBI:50058"/>
        <dbReference type="ChEBI" id="CHEBI:57930"/>
        <dbReference type="ChEBI" id="CHEBI:73316"/>
        <dbReference type="EC" id="1.17.4.1"/>
    </reaction>
</comment>
<dbReference type="InterPro" id="IPR000788">
    <property type="entry name" value="RNR_lg_C"/>
</dbReference>
<accession>A0A3P1TCS7</accession>
<feature type="domain" description="Ribonucleotide reductase large subunit C-terminal" evidence="3">
    <location>
        <begin position="576"/>
        <end position="626"/>
    </location>
</feature>
<comment type="caution">
    <text evidence="4">The sequence shown here is derived from an EMBL/GenBank/DDBJ whole genome shotgun (WGS) entry which is preliminary data.</text>
</comment>
<protein>
    <submittedName>
        <fullName evidence="4">Ribonucleotide-diphosphate reductase subunit alpha</fullName>
        <ecNumber evidence="4">1.17.4.1</ecNumber>
    </submittedName>
</protein>
<dbReference type="Gene3D" id="3.20.70.20">
    <property type="match status" value="2"/>
</dbReference>
<dbReference type="OrthoDB" id="9762933at2"/>
<dbReference type="GO" id="GO:0004748">
    <property type="term" value="F:ribonucleoside-diphosphate reductase activity, thioredoxin disulfide as acceptor"/>
    <property type="evidence" value="ECO:0007669"/>
    <property type="project" value="UniProtKB-EC"/>
</dbReference>
<name>A0A3P1TCS7_9ACTN</name>
<dbReference type="PANTHER" id="PTHR11573">
    <property type="entry name" value="RIBONUCLEOSIDE-DIPHOSPHATE REDUCTASE LARGE CHAIN"/>
    <property type="match status" value="1"/>
</dbReference>
<dbReference type="EC" id="1.17.4.1" evidence="4"/>
<dbReference type="RefSeq" id="WP_124841671.1">
    <property type="nucleotide sequence ID" value="NZ_RQZG01000001.1"/>
</dbReference>
<dbReference type="PANTHER" id="PTHR11573:SF30">
    <property type="entry name" value="RIBONUCLEOSIDE-DIPHOSPHATE REDUCTASE 2 SUBUNIT ALPHA"/>
    <property type="match status" value="1"/>
</dbReference>
<dbReference type="SUPFAM" id="SSF48168">
    <property type="entry name" value="R1 subunit of ribonucleotide reductase, N-terminal domain"/>
    <property type="match status" value="1"/>
</dbReference>
<dbReference type="GO" id="GO:0005971">
    <property type="term" value="C:ribonucleoside-diphosphate reductase complex"/>
    <property type="evidence" value="ECO:0007669"/>
    <property type="project" value="TreeGrafter"/>
</dbReference>
<feature type="domain" description="Ribonucleotide reductase large subunit C-terminal" evidence="3">
    <location>
        <begin position="165"/>
        <end position="569"/>
    </location>
</feature>
<dbReference type="Gene3D" id="1.10.1650.20">
    <property type="match status" value="1"/>
</dbReference>
<dbReference type="GO" id="GO:0005524">
    <property type="term" value="F:ATP binding"/>
    <property type="evidence" value="ECO:0007669"/>
    <property type="project" value="TreeGrafter"/>
</dbReference>
<reference evidence="4 5" key="1">
    <citation type="submission" date="2018-11" db="EMBL/GenBank/DDBJ databases">
        <title>Genomes From Bacteria Associated with the Canine Oral Cavity: a Test Case for Automated Genome-Based Taxonomic Assignment.</title>
        <authorList>
            <person name="Coil D.A."/>
            <person name="Jospin G."/>
            <person name="Darling A.E."/>
            <person name="Wallis C."/>
            <person name="Davis I.J."/>
            <person name="Harris S."/>
            <person name="Eisen J.A."/>
            <person name="Holcombe L.J."/>
            <person name="O'Flynn C."/>
        </authorList>
    </citation>
    <scope>NUCLEOTIDE SEQUENCE [LARGE SCALE GENOMIC DNA]</scope>
    <source>
        <strain evidence="4 5">OH887_COT-365</strain>
    </source>
</reference>
<evidence type="ECO:0000256" key="1">
    <source>
        <dbReference type="ARBA" id="ARBA00010406"/>
    </source>
</evidence>
<proteinExistence type="inferred from homology"/>
<organism evidence="4 5">
    <name type="scientific">Arachnia propionica</name>
    <dbReference type="NCBI Taxonomy" id="1750"/>
    <lineage>
        <taxon>Bacteria</taxon>
        <taxon>Bacillati</taxon>
        <taxon>Actinomycetota</taxon>
        <taxon>Actinomycetes</taxon>
        <taxon>Propionibacteriales</taxon>
        <taxon>Propionibacteriaceae</taxon>
        <taxon>Arachnia</taxon>
    </lineage>
</organism>
<dbReference type="UniPathway" id="UPA00326"/>
<evidence type="ECO:0000259" key="3">
    <source>
        <dbReference type="Pfam" id="PF02867"/>
    </source>
</evidence>
<dbReference type="PRINTS" id="PR01183">
    <property type="entry name" value="RIBORDTASEM1"/>
</dbReference>
<evidence type="ECO:0000313" key="5">
    <source>
        <dbReference type="Proteomes" id="UP000280819"/>
    </source>
</evidence>
<sequence length="646" mass="70717">MTTLLTREAGAVVPVAGERPGHACASGLPADEVQDTHRDHTDRDTVIVPSPEETLDRLIEEGHHDPRVFDRYDLEFIESLFRRASARGPGVEVTHHTCDAPSTLQGAGCPERFEDRVCMVALSLAAGDRCLAEQIVDEILSGRFHPDATMFLNVGRVSRGELMPCILLRVEDTLESIAWAVNSSLQLSGRGGVVALSLTNVREVGAPPRAAESSSTGIIPVMRLLEDSFACAGAPGAGAVCLHAHHPEILSFLEAGRAGTDGRTCLENLSLGVVVPDITFELAHDDQEMQLFSPHDVARVHGVPLSEIEVSRRYHELVADDRIRKTTIKAREFFEAVAKLQLESGWPYLVFEDAVNRDNPIRGWVTMSDADARILQVATSSHHNEDLSSCVVGKDISCPLGSLDIAAALESPDLGRTVETAVRVLTAVSDQSDLGCVPSVDRGTTMGHAIGLGQVNLHGCLTRESIRHGSDECRDFTDMYFRVITYHALWASCRLAKERRTTFEGFERSTYATGEYFDKYLEQDRLPRTKKVAELFTRSKIVLPTRQDWLELAAEVARHGLYNQNLQAVSLPGHGVDPEKVIDTCAEAVKHVDQGVSPMLVLPGTATTQDLTRLQRRAWRSGLKTLCRVRVERARPAGDGGGDHEA</sequence>
<evidence type="ECO:0000256" key="2">
    <source>
        <dbReference type="ARBA" id="ARBA00047754"/>
    </source>
</evidence>
<dbReference type="SUPFAM" id="SSF51998">
    <property type="entry name" value="PFL-like glycyl radical enzymes"/>
    <property type="match status" value="1"/>
</dbReference>
<keyword evidence="4" id="KW-0560">Oxidoreductase</keyword>
<dbReference type="GO" id="GO:0009263">
    <property type="term" value="P:deoxyribonucleotide biosynthetic process"/>
    <property type="evidence" value="ECO:0007669"/>
    <property type="project" value="TreeGrafter"/>
</dbReference>
<gene>
    <name evidence="4" type="ORF">EII34_00435</name>
</gene>
<dbReference type="AlphaFoldDB" id="A0A3P1TCS7"/>
<dbReference type="EMBL" id="RQZG01000001">
    <property type="protein sequence ID" value="RRD07005.1"/>
    <property type="molecule type" value="Genomic_DNA"/>
</dbReference>
<comment type="similarity">
    <text evidence="1">Belongs to the ribonucleoside diphosphate reductase large chain family.</text>
</comment>
<dbReference type="Pfam" id="PF02867">
    <property type="entry name" value="Ribonuc_red_lgC"/>
    <property type="match status" value="2"/>
</dbReference>
<evidence type="ECO:0000313" key="4">
    <source>
        <dbReference type="EMBL" id="RRD07005.1"/>
    </source>
</evidence>